<feature type="region of interest" description="Disordered" evidence="1">
    <location>
        <begin position="53"/>
        <end position="91"/>
    </location>
</feature>
<sequence>MVALAAAACTSDSGGSGGRISVEEFEGKAKSVTAGAPCPFAFDVAGALKAAGANRPVAPDGPAAEGDSSPAEPAQPARPSGPTSPAMPAIPAVPARSSINCSYLVGDADLSLTVIASPAAKTAQNFALPLLMHDGAMAMDQATTFVSTLVSPGSARVTPGAGTAAFYRVPVSGDGDIGLVVSVEGHDDADAPLPDLTGAHLETLAVELGKAVKG</sequence>
<evidence type="ECO:0000256" key="1">
    <source>
        <dbReference type="SAM" id="MobiDB-lite"/>
    </source>
</evidence>
<evidence type="ECO:0008006" key="4">
    <source>
        <dbReference type="Google" id="ProtNLM"/>
    </source>
</evidence>
<proteinExistence type="predicted"/>
<organism evidence="2 3">
    <name type="scientific">Yinghuangia aomiensis</name>
    <dbReference type="NCBI Taxonomy" id="676205"/>
    <lineage>
        <taxon>Bacteria</taxon>
        <taxon>Bacillati</taxon>
        <taxon>Actinomycetota</taxon>
        <taxon>Actinomycetes</taxon>
        <taxon>Kitasatosporales</taxon>
        <taxon>Streptomycetaceae</taxon>
        <taxon>Yinghuangia</taxon>
    </lineage>
</organism>
<dbReference type="Proteomes" id="UP001500466">
    <property type="component" value="Unassembled WGS sequence"/>
</dbReference>
<name>A0ABP9H9J6_9ACTN</name>
<gene>
    <name evidence="2" type="ORF">GCM10023205_31360</name>
</gene>
<evidence type="ECO:0000313" key="3">
    <source>
        <dbReference type="Proteomes" id="UP001500466"/>
    </source>
</evidence>
<reference evidence="3" key="1">
    <citation type="journal article" date="2019" name="Int. J. Syst. Evol. Microbiol.">
        <title>The Global Catalogue of Microorganisms (GCM) 10K type strain sequencing project: providing services to taxonomists for standard genome sequencing and annotation.</title>
        <authorList>
            <consortium name="The Broad Institute Genomics Platform"/>
            <consortium name="The Broad Institute Genome Sequencing Center for Infectious Disease"/>
            <person name="Wu L."/>
            <person name="Ma J."/>
        </authorList>
    </citation>
    <scope>NUCLEOTIDE SEQUENCE [LARGE SCALE GENOMIC DNA]</scope>
    <source>
        <strain evidence="3">JCM 17986</strain>
    </source>
</reference>
<keyword evidence="3" id="KW-1185">Reference proteome</keyword>
<dbReference type="EMBL" id="BAABHS010000010">
    <property type="protein sequence ID" value="GAA4964907.1"/>
    <property type="molecule type" value="Genomic_DNA"/>
</dbReference>
<protein>
    <recommendedName>
        <fullName evidence="4">Lipoprotein</fullName>
    </recommendedName>
</protein>
<evidence type="ECO:0000313" key="2">
    <source>
        <dbReference type="EMBL" id="GAA4964907.1"/>
    </source>
</evidence>
<accession>A0ABP9H9J6</accession>
<comment type="caution">
    <text evidence="2">The sequence shown here is derived from an EMBL/GenBank/DDBJ whole genome shotgun (WGS) entry which is preliminary data.</text>
</comment>